<protein>
    <submittedName>
        <fullName evidence="1">Uncharacterized protein</fullName>
    </submittedName>
</protein>
<evidence type="ECO:0000313" key="2">
    <source>
        <dbReference type="Proteomes" id="UP000765509"/>
    </source>
</evidence>
<reference evidence="1" key="1">
    <citation type="submission" date="2021-03" db="EMBL/GenBank/DDBJ databases">
        <title>Draft genome sequence of rust myrtle Austropuccinia psidii MF-1, a brazilian biotype.</title>
        <authorList>
            <person name="Quecine M.C."/>
            <person name="Pachon D.M.R."/>
            <person name="Bonatelli M.L."/>
            <person name="Correr F.H."/>
            <person name="Franceschini L.M."/>
            <person name="Leite T.F."/>
            <person name="Margarido G.R.A."/>
            <person name="Almeida C.A."/>
            <person name="Ferrarezi J.A."/>
            <person name="Labate C.A."/>
        </authorList>
    </citation>
    <scope>NUCLEOTIDE SEQUENCE</scope>
    <source>
        <strain evidence="1">MF-1</strain>
    </source>
</reference>
<evidence type="ECO:0000313" key="1">
    <source>
        <dbReference type="EMBL" id="MBW0585611.1"/>
    </source>
</evidence>
<comment type="caution">
    <text evidence="1">The sequence shown here is derived from an EMBL/GenBank/DDBJ whole genome shotgun (WGS) entry which is preliminary data.</text>
</comment>
<gene>
    <name evidence="1" type="ORF">O181_125326</name>
</gene>
<name>A0A9Q3KSW5_9BASI</name>
<accession>A0A9Q3KSW5</accession>
<dbReference type="Proteomes" id="UP000765509">
    <property type="component" value="Unassembled WGS sequence"/>
</dbReference>
<organism evidence="1 2">
    <name type="scientific">Austropuccinia psidii MF-1</name>
    <dbReference type="NCBI Taxonomy" id="1389203"/>
    <lineage>
        <taxon>Eukaryota</taxon>
        <taxon>Fungi</taxon>
        <taxon>Dikarya</taxon>
        <taxon>Basidiomycota</taxon>
        <taxon>Pucciniomycotina</taxon>
        <taxon>Pucciniomycetes</taxon>
        <taxon>Pucciniales</taxon>
        <taxon>Sphaerophragmiaceae</taxon>
        <taxon>Austropuccinia</taxon>
    </lineage>
</organism>
<proteinExistence type="predicted"/>
<dbReference type="AlphaFoldDB" id="A0A9Q3KSW5"/>
<keyword evidence="2" id="KW-1185">Reference proteome</keyword>
<dbReference type="EMBL" id="AVOT02121432">
    <property type="protein sequence ID" value="MBW0585611.1"/>
    <property type="molecule type" value="Genomic_DNA"/>
</dbReference>
<sequence length="198" mass="22892">MIRTFGCKVVFNVPRNHRIWKLAQTGEIRILLVITNESAYHILKTSDKVYTSRHVSFFENNFHTLNNCEESNNNMIPNTSWNNFVEEEDKFYDFLEEAEKQAPISEDQSEDMSISSNLGNKGLESPLRKRIKVIGPRHPTLINPHISEATILPYPRRPTTHLTHSDPSTFNKAMKSEESITWMSAVTKELNNMKELDV</sequence>